<dbReference type="PANTHER" id="PTHR12001">
    <property type="entry name" value="GERANYLGERANYL PYROPHOSPHATE SYNTHASE"/>
    <property type="match status" value="1"/>
</dbReference>
<dbReference type="Pfam" id="PF00348">
    <property type="entry name" value="polyprenyl_synt"/>
    <property type="match status" value="1"/>
</dbReference>
<evidence type="ECO:0000256" key="4">
    <source>
        <dbReference type="ARBA" id="ARBA00022723"/>
    </source>
</evidence>
<dbReference type="AlphaFoldDB" id="A0AA41UH85"/>
<protein>
    <submittedName>
        <fullName evidence="7">Polyprenyl synthetase family protein</fullName>
    </submittedName>
</protein>
<name>A0AA41UH85_9BACT</name>
<keyword evidence="3 6" id="KW-0808">Transferase</keyword>
<dbReference type="GO" id="GO:0004659">
    <property type="term" value="F:prenyltransferase activity"/>
    <property type="evidence" value="ECO:0007669"/>
    <property type="project" value="InterPro"/>
</dbReference>
<dbReference type="CDD" id="cd00685">
    <property type="entry name" value="Trans_IPPS_HT"/>
    <property type="match status" value="1"/>
</dbReference>
<dbReference type="GO" id="GO:0008299">
    <property type="term" value="P:isoprenoid biosynthetic process"/>
    <property type="evidence" value="ECO:0007669"/>
    <property type="project" value="InterPro"/>
</dbReference>
<evidence type="ECO:0000256" key="1">
    <source>
        <dbReference type="ARBA" id="ARBA00001946"/>
    </source>
</evidence>
<dbReference type="InterPro" id="IPR008949">
    <property type="entry name" value="Isoprenoid_synthase_dom_sf"/>
</dbReference>
<keyword evidence="4" id="KW-0479">Metal-binding</keyword>
<comment type="similarity">
    <text evidence="2 6">Belongs to the FPP/GGPP synthase family.</text>
</comment>
<evidence type="ECO:0000256" key="2">
    <source>
        <dbReference type="ARBA" id="ARBA00006706"/>
    </source>
</evidence>
<dbReference type="InterPro" id="IPR000092">
    <property type="entry name" value="Polyprenyl_synt"/>
</dbReference>
<keyword evidence="5" id="KW-0460">Magnesium</keyword>
<evidence type="ECO:0000313" key="7">
    <source>
        <dbReference type="EMBL" id="MCJ8499350.1"/>
    </source>
</evidence>
<dbReference type="InterPro" id="IPR033749">
    <property type="entry name" value="Polyprenyl_synt_CS"/>
</dbReference>
<dbReference type="Gene3D" id="1.10.600.10">
    <property type="entry name" value="Farnesyl Diphosphate Synthase"/>
    <property type="match status" value="1"/>
</dbReference>
<keyword evidence="8" id="KW-1185">Reference proteome</keyword>
<dbReference type="GO" id="GO:0046872">
    <property type="term" value="F:metal ion binding"/>
    <property type="evidence" value="ECO:0007669"/>
    <property type="project" value="UniProtKB-KW"/>
</dbReference>
<comment type="cofactor">
    <cofactor evidence="1">
        <name>Mg(2+)</name>
        <dbReference type="ChEBI" id="CHEBI:18420"/>
    </cofactor>
</comment>
<evidence type="ECO:0000313" key="8">
    <source>
        <dbReference type="Proteomes" id="UP001165427"/>
    </source>
</evidence>
<organism evidence="7 8">
    <name type="scientific">Desulfatitalea alkaliphila</name>
    <dbReference type="NCBI Taxonomy" id="2929485"/>
    <lineage>
        <taxon>Bacteria</taxon>
        <taxon>Pseudomonadati</taxon>
        <taxon>Thermodesulfobacteriota</taxon>
        <taxon>Desulfobacteria</taxon>
        <taxon>Desulfobacterales</taxon>
        <taxon>Desulfosarcinaceae</taxon>
        <taxon>Desulfatitalea</taxon>
    </lineage>
</organism>
<gene>
    <name evidence="7" type="ORF">MRX98_02090</name>
</gene>
<comment type="caution">
    <text evidence="7">The sequence shown here is derived from an EMBL/GenBank/DDBJ whole genome shotgun (WGS) entry which is preliminary data.</text>
</comment>
<evidence type="ECO:0000256" key="5">
    <source>
        <dbReference type="ARBA" id="ARBA00022842"/>
    </source>
</evidence>
<accession>A0AA41UH85</accession>
<dbReference type="SFLD" id="SFLDS00005">
    <property type="entry name" value="Isoprenoid_Synthase_Type_I"/>
    <property type="match status" value="1"/>
</dbReference>
<dbReference type="SUPFAM" id="SSF48576">
    <property type="entry name" value="Terpenoid synthases"/>
    <property type="match status" value="1"/>
</dbReference>
<dbReference type="RefSeq" id="WP_246902602.1">
    <property type="nucleotide sequence ID" value="NZ_JALJRB010000002.1"/>
</dbReference>
<evidence type="ECO:0000256" key="3">
    <source>
        <dbReference type="ARBA" id="ARBA00022679"/>
    </source>
</evidence>
<dbReference type="PROSITE" id="PS00444">
    <property type="entry name" value="POLYPRENYL_SYNTHASE_2"/>
    <property type="match status" value="1"/>
</dbReference>
<dbReference type="PANTHER" id="PTHR12001:SF69">
    <property type="entry name" value="ALL TRANS-POLYPRENYL-DIPHOSPHATE SYNTHASE PDSS1"/>
    <property type="match status" value="1"/>
</dbReference>
<dbReference type="PROSITE" id="PS00723">
    <property type="entry name" value="POLYPRENYL_SYNTHASE_1"/>
    <property type="match status" value="1"/>
</dbReference>
<dbReference type="Proteomes" id="UP001165427">
    <property type="component" value="Unassembled WGS sequence"/>
</dbReference>
<evidence type="ECO:0000256" key="6">
    <source>
        <dbReference type="RuleBase" id="RU004466"/>
    </source>
</evidence>
<reference evidence="7" key="1">
    <citation type="submission" date="2022-04" db="EMBL/GenBank/DDBJ databases">
        <title>Desulfatitalea alkaliphila sp. nov., a novel anaerobic sulfate-reducing bacterium isolated from terrestrial mud volcano, Taman Peninsula, Russia.</title>
        <authorList>
            <person name="Khomyakova M.A."/>
            <person name="Merkel A.Y."/>
            <person name="Slobodkin A.I."/>
        </authorList>
    </citation>
    <scope>NUCLEOTIDE SEQUENCE</scope>
    <source>
        <strain evidence="7">M08but</strain>
    </source>
</reference>
<sequence>MTDLKQRILAAVGPDLAAIEQALADHLDPHYELVRQVAGHLLFAGGKRLRPLLMLLCGRLCGHDTQDAIASAIIFEYLHAATLIHDDVVDGADLRRGRTVAHKVWDPPTAVLTGDFLLARALTLAARTQMPAVIATIAGITEFMAQGEINQLARKGDVTLSEADYMDVIRCKTAVLFQGACRVGGLLARAPQPIIEALADYGLHLGMAFQMADDLLDYTQQTDTLGKRAGADLLEGKLTLPVIHALRHATPAEQTWMKSLIAAQAFTPDQLQQFIAILQSCDAIAYTRDRAADHMARAKTILDGFPPGPARTVLADIVDYAWARAN</sequence>
<proteinExistence type="inferred from homology"/>
<dbReference type="EMBL" id="JALJRB010000002">
    <property type="protein sequence ID" value="MCJ8499350.1"/>
    <property type="molecule type" value="Genomic_DNA"/>
</dbReference>